<evidence type="ECO:0000313" key="9">
    <source>
        <dbReference type="Proteomes" id="UP000050920"/>
    </source>
</evidence>
<keyword evidence="3" id="KW-0560">Oxidoreductase</keyword>
<dbReference type="PANTHER" id="PTHR43827">
    <property type="entry name" value="2,5-DIKETO-D-GLUCONIC ACID REDUCTASE"/>
    <property type="match status" value="1"/>
</dbReference>
<dbReference type="InterPro" id="IPR036812">
    <property type="entry name" value="NAD(P)_OxRdtase_dom_sf"/>
</dbReference>
<dbReference type="InterPro" id="IPR020471">
    <property type="entry name" value="AKR"/>
</dbReference>
<comment type="similarity">
    <text evidence="1">Belongs to the aldo/keto reductase family.</text>
</comment>
<dbReference type="Gene3D" id="3.20.20.100">
    <property type="entry name" value="NADP-dependent oxidoreductase domain"/>
    <property type="match status" value="1"/>
</dbReference>
<evidence type="ECO:0000256" key="5">
    <source>
        <dbReference type="PIRSR" id="PIRSR000097-2"/>
    </source>
</evidence>
<feature type="site" description="Lowers pKa of active site Tyr" evidence="6">
    <location>
        <position position="74"/>
    </location>
</feature>
<evidence type="ECO:0000256" key="2">
    <source>
        <dbReference type="ARBA" id="ARBA00022857"/>
    </source>
</evidence>
<gene>
    <name evidence="8" type="ORF">DY78_GL001892</name>
</gene>
<keyword evidence="9" id="KW-1185">Reference proteome</keyword>
<dbReference type="PROSITE" id="PS00798">
    <property type="entry name" value="ALDOKETO_REDUCTASE_1"/>
    <property type="match status" value="1"/>
</dbReference>
<dbReference type="CDD" id="cd19132">
    <property type="entry name" value="AKR_AKR5D1_E1"/>
    <property type="match status" value="1"/>
</dbReference>
<dbReference type="SUPFAM" id="SSF51430">
    <property type="entry name" value="NAD(P)-linked oxidoreductase"/>
    <property type="match status" value="1"/>
</dbReference>
<evidence type="ECO:0000256" key="1">
    <source>
        <dbReference type="ARBA" id="ARBA00007905"/>
    </source>
</evidence>
<evidence type="ECO:0000259" key="7">
    <source>
        <dbReference type="Pfam" id="PF00248"/>
    </source>
</evidence>
<feature type="active site" description="Proton donor" evidence="4">
    <location>
        <position position="49"/>
    </location>
</feature>
<dbReference type="FunFam" id="3.20.20.100:FF:000015">
    <property type="entry name" value="Oxidoreductase, aldo/keto reductase family"/>
    <property type="match status" value="1"/>
</dbReference>
<dbReference type="Pfam" id="PF00248">
    <property type="entry name" value="Aldo_ket_red"/>
    <property type="match status" value="1"/>
</dbReference>
<keyword evidence="2" id="KW-0521">NADP</keyword>
<evidence type="ECO:0000313" key="8">
    <source>
        <dbReference type="EMBL" id="KRO28861.1"/>
    </source>
</evidence>
<dbReference type="PIRSF" id="PIRSF000097">
    <property type="entry name" value="AKR"/>
    <property type="match status" value="1"/>
</dbReference>
<accession>A0A0R2NZ86</accession>
<comment type="caution">
    <text evidence="8">The sequence shown here is derived from an EMBL/GenBank/DDBJ whole genome shotgun (WGS) entry which is preliminary data.</text>
</comment>
<feature type="domain" description="NADP-dependent oxidoreductase" evidence="7">
    <location>
        <begin position="16"/>
        <end position="259"/>
    </location>
</feature>
<protein>
    <submittedName>
        <fullName evidence="8">2,5-diketo-D-gluconate reductase</fullName>
    </submittedName>
</protein>
<evidence type="ECO:0000256" key="6">
    <source>
        <dbReference type="PIRSR" id="PIRSR000097-3"/>
    </source>
</evidence>
<dbReference type="Proteomes" id="UP000050920">
    <property type="component" value="Unassembled WGS sequence"/>
</dbReference>
<evidence type="ECO:0000256" key="3">
    <source>
        <dbReference type="ARBA" id="ARBA00023002"/>
    </source>
</evidence>
<dbReference type="PANTHER" id="PTHR43827:SF3">
    <property type="entry name" value="NADP-DEPENDENT OXIDOREDUCTASE DOMAIN-CONTAINING PROTEIN"/>
    <property type="match status" value="1"/>
</dbReference>
<organism evidence="8 9">
    <name type="scientific">Lactiplantibacillus fabifermentans DSM 21115</name>
    <dbReference type="NCBI Taxonomy" id="1413187"/>
    <lineage>
        <taxon>Bacteria</taxon>
        <taxon>Bacillati</taxon>
        <taxon>Bacillota</taxon>
        <taxon>Bacilli</taxon>
        <taxon>Lactobacillales</taxon>
        <taxon>Lactobacillaceae</taxon>
        <taxon>Lactiplantibacillus</taxon>
    </lineage>
</organism>
<dbReference type="InterPro" id="IPR023210">
    <property type="entry name" value="NADP_OxRdtase_dom"/>
</dbReference>
<feature type="binding site" evidence="5">
    <location>
        <position position="107"/>
    </location>
    <ligand>
        <name>substrate</name>
    </ligand>
</feature>
<dbReference type="PROSITE" id="PS00063">
    <property type="entry name" value="ALDOKETO_REDUCTASE_3"/>
    <property type="match status" value="1"/>
</dbReference>
<dbReference type="PROSITE" id="PS00062">
    <property type="entry name" value="ALDOKETO_REDUCTASE_2"/>
    <property type="match status" value="1"/>
</dbReference>
<dbReference type="AlphaFoldDB" id="A0A0R2NZ86"/>
<dbReference type="PRINTS" id="PR00069">
    <property type="entry name" value="ALDKETRDTASE"/>
</dbReference>
<proteinExistence type="inferred from homology"/>
<reference evidence="8 9" key="1">
    <citation type="journal article" date="2015" name="Genome Announc.">
        <title>Expanding the biotechnology potential of lactobacilli through comparative genomics of 213 strains and associated genera.</title>
        <authorList>
            <person name="Sun Z."/>
            <person name="Harris H.M."/>
            <person name="McCann A."/>
            <person name="Guo C."/>
            <person name="Argimon S."/>
            <person name="Zhang W."/>
            <person name="Yang X."/>
            <person name="Jeffery I.B."/>
            <person name="Cooney J.C."/>
            <person name="Kagawa T.F."/>
            <person name="Liu W."/>
            <person name="Song Y."/>
            <person name="Salvetti E."/>
            <person name="Wrobel A."/>
            <person name="Rasinkangas P."/>
            <person name="Parkhill J."/>
            <person name="Rea M.C."/>
            <person name="O'Sullivan O."/>
            <person name="Ritari J."/>
            <person name="Douillard F.P."/>
            <person name="Paul Ross R."/>
            <person name="Yang R."/>
            <person name="Briner A.E."/>
            <person name="Felis G.E."/>
            <person name="de Vos W.M."/>
            <person name="Barrangou R."/>
            <person name="Klaenhammer T.R."/>
            <person name="Caufield P.W."/>
            <person name="Cui Y."/>
            <person name="Zhang H."/>
            <person name="O'Toole P.W."/>
        </authorList>
    </citation>
    <scope>NUCLEOTIDE SEQUENCE [LARGE SCALE GENOMIC DNA]</scope>
    <source>
        <strain evidence="8 9">DSM 21115</strain>
    </source>
</reference>
<dbReference type="GO" id="GO:0016616">
    <property type="term" value="F:oxidoreductase activity, acting on the CH-OH group of donors, NAD or NADP as acceptor"/>
    <property type="evidence" value="ECO:0007669"/>
    <property type="project" value="UniProtKB-ARBA"/>
</dbReference>
<sequence>MLETYTLRDGLTIPKVGFGTYLLNGAHGVQVIDSAIDRGYRLLDTAFNYENEGAVGEAVRRSSVPRSELIISSKLPGRHQHYDEAISTIQESLYRAGLDYYDLYLIHWPNPKEDHYVEAWQALIDAQKLGLVRSIGVSNFLPAHLDRLAKETGVMPVINQVELHPYFNQQAQRDYDAAHGILTQDWSPLGRASEMLKNSTLQAVAARYHKNVGQLILRWELQLGTLPIPKSSTPSRQAGNLDLFDFEINAADMATINSLSTADGRLKNQDPAVYEEF</sequence>
<dbReference type="InterPro" id="IPR018170">
    <property type="entry name" value="Aldo/ket_reductase_CS"/>
</dbReference>
<dbReference type="EMBL" id="AYGX02000029">
    <property type="protein sequence ID" value="KRO28861.1"/>
    <property type="molecule type" value="Genomic_DNA"/>
</dbReference>
<evidence type="ECO:0000256" key="4">
    <source>
        <dbReference type="PIRSR" id="PIRSR000097-1"/>
    </source>
</evidence>
<name>A0A0R2NZ86_9LACO</name>